<dbReference type="InterPro" id="IPR023631">
    <property type="entry name" value="Amidase_dom"/>
</dbReference>
<name>A0ABS2MQM9_9FIRM</name>
<dbReference type="Proteomes" id="UP000767854">
    <property type="component" value="Unassembled WGS sequence"/>
</dbReference>
<feature type="domain" description="Amidase" evidence="1">
    <location>
        <begin position="24"/>
        <end position="461"/>
    </location>
</feature>
<reference evidence="2 3" key="1">
    <citation type="submission" date="2021-01" db="EMBL/GenBank/DDBJ databases">
        <title>Genomic Encyclopedia of Type Strains, Phase IV (KMG-IV): sequencing the most valuable type-strain genomes for metagenomic binning, comparative biology and taxonomic classification.</title>
        <authorList>
            <person name="Goeker M."/>
        </authorList>
    </citation>
    <scope>NUCLEOTIDE SEQUENCE [LARGE SCALE GENOMIC DNA]</scope>
    <source>
        <strain evidence="2 3">DSM 24436</strain>
    </source>
</reference>
<keyword evidence="3" id="KW-1185">Reference proteome</keyword>
<dbReference type="Gene3D" id="3.90.1300.10">
    <property type="entry name" value="Amidase signature (AS) domain"/>
    <property type="match status" value="1"/>
</dbReference>
<sequence>MKLNELTIRAFHKALNDGEITALELVDYYLGRIEAYDHGLKAVILTNPDARREAEKLDRYFKENGLMGPLHGVPVLVKDNVETQGIETTAGSLSLKGFVPDQDAPIVKRLKQAGAIVLAKSNLHEFAIWGETISSILGQTVNPYDSIRTPGGSSGGTGAGMAADFALIGIGTDTINSVRSPASANNLVGIRPTIGVVSRTGIVPYSLTQDTAGPLARTVEDAVLCLEFMKGYDLEDASTAWFYDKQKQSYLEHLNKEGLKGKKIGVLSNLFGTDAIHEDTTNAVKTAVEHMREGGAEIVDVSEVFDTGALVQDVSVHLHDFKDHLDAYLKKLPSEMPYRTMQAIVDSGQHHPGVKVNMETALGLSTDTDLYRIRLEKRALLQNRLMKIMADYNVDALVYPHQKQLVCEIGGSQNERNGVLASVTGFPSICVPAGFSKVTETAPLGVPIGMEIMGRPFSEPVLIEIAYGYEQLAKVRKSPVGIRE</sequence>
<protein>
    <submittedName>
        <fullName evidence="2">Asp-tRNA(Asn)/Glu-tRNA(Gln) amidotransferase A subunit family amidase</fullName>
    </submittedName>
</protein>
<comment type="caution">
    <text evidence="2">The sequence shown here is derived from an EMBL/GenBank/DDBJ whole genome shotgun (WGS) entry which is preliminary data.</text>
</comment>
<gene>
    <name evidence="2" type="ORF">JOC49_001246</name>
</gene>
<dbReference type="InterPro" id="IPR036928">
    <property type="entry name" value="AS_sf"/>
</dbReference>
<dbReference type="RefSeq" id="WP_204663468.1">
    <property type="nucleotide sequence ID" value="NZ_JAFBDT010000007.1"/>
</dbReference>
<organism evidence="2 3">
    <name type="scientific">Fusibacter tunisiensis</name>
    <dbReference type="NCBI Taxonomy" id="1008308"/>
    <lineage>
        <taxon>Bacteria</taxon>
        <taxon>Bacillati</taxon>
        <taxon>Bacillota</taxon>
        <taxon>Clostridia</taxon>
        <taxon>Eubacteriales</taxon>
        <taxon>Eubacteriales Family XII. Incertae Sedis</taxon>
        <taxon>Fusibacter</taxon>
    </lineage>
</organism>
<accession>A0ABS2MQM9</accession>
<dbReference type="EMBL" id="JAFBDT010000007">
    <property type="protein sequence ID" value="MBM7561705.1"/>
    <property type="molecule type" value="Genomic_DNA"/>
</dbReference>
<dbReference type="PANTHER" id="PTHR42678">
    <property type="entry name" value="AMIDASE"/>
    <property type="match status" value="1"/>
</dbReference>
<dbReference type="Pfam" id="PF01425">
    <property type="entry name" value="Amidase"/>
    <property type="match status" value="1"/>
</dbReference>
<proteinExistence type="predicted"/>
<dbReference type="SUPFAM" id="SSF75304">
    <property type="entry name" value="Amidase signature (AS) enzymes"/>
    <property type="match status" value="1"/>
</dbReference>
<evidence type="ECO:0000313" key="3">
    <source>
        <dbReference type="Proteomes" id="UP000767854"/>
    </source>
</evidence>
<evidence type="ECO:0000313" key="2">
    <source>
        <dbReference type="EMBL" id="MBM7561705.1"/>
    </source>
</evidence>
<dbReference type="PANTHER" id="PTHR42678:SF5">
    <property type="entry name" value="GLUTAMYL-TRNA(GLN) AMIDOTRANSFERASE SUBUNIT A"/>
    <property type="match status" value="1"/>
</dbReference>
<evidence type="ECO:0000259" key="1">
    <source>
        <dbReference type="Pfam" id="PF01425"/>
    </source>
</evidence>